<proteinExistence type="predicted"/>
<dbReference type="RefSeq" id="WP_015010007.1">
    <property type="nucleotide sequence ID" value="NC_018704.1"/>
</dbReference>
<reference evidence="1 2" key="1">
    <citation type="submission" date="2011-01" db="EMBL/GenBank/DDBJ databases">
        <title>Whole genome sequence of Amphibacillus xylinus NBRC 15112.</title>
        <authorList>
            <person name="Nakazawa H."/>
            <person name="Katano Y."/>
            <person name="Nakamura S."/>
            <person name="Sasagawa M."/>
            <person name="Fukada J."/>
            <person name="Arai T."/>
            <person name="Sasakura N."/>
            <person name="Mochizuki D."/>
            <person name="Hosoyama A."/>
            <person name="Harada K."/>
            <person name="Horikawa H."/>
            <person name="Kato Y."/>
            <person name="Harada T."/>
            <person name="Sasaki K."/>
            <person name="Sekiguchi M."/>
            <person name="Hodoyama M."/>
            <person name="Nishiko R."/>
            <person name="Narita H."/>
            <person name="Hanamaki A."/>
            <person name="Hata C."/>
            <person name="Konno Y."/>
            <person name="Niimura Y."/>
            <person name="Yamazaki S."/>
            <person name="Fujita N."/>
        </authorList>
    </citation>
    <scope>NUCLEOTIDE SEQUENCE [LARGE SCALE GENOMIC DNA]</scope>
    <source>
        <strain evidence="2">ATCC 51415 / DSM 6626 / JCM 7361 / LMG 17667 / NBRC 15112 / Ep01</strain>
    </source>
</reference>
<dbReference type="OrthoDB" id="9975811at2"/>
<sequence>MTNKNEIKKFKSRLVKLNTQLIQIEKKLSYNTDYMICLNHQKCIDQIMKHYDQLAY</sequence>
<name>K0J7H1_AMPXN</name>
<dbReference type="Proteomes" id="UP000006294">
    <property type="component" value="Chromosome"/>
</dbReference>
<dbReference type="AlphaFoldDB" id="K0J7H1"/>
<keyword evidence="2" id="KW-1185">Reference proteome</keyword>
<evidence type="ECO:0000313" key="2">
    <source>
        <dbReference type="Proteomes" id="UP000006294"/>
    </source>
</evidence>
<dbReference type="KEGG" id="axl:AXY_12710"/>
<dbReference type="HOGENOM" id="CLU_3003869_0_0_9"/>
<protein>
    <submittedName>
        <fullName evidence="1">Uncharacterized protein</fullName>
    </submittedName>
</protein>
<organism evidence="1 2">
    <name type="scientific">Amphibacillus xylanus (strain ATCC 51415 / DSM 6626 / JCM 7361 / LMG 17667 / NBRC 15112 / Ep01)</name>
    <dbReference type="NCBI Taxonomy" id="698758"/>
    <lineage>
        <taxon>Bacteria</taxon>
        <taxon>Bacillati</taxon>
        <taxon>Bacillota</taxon>
        <taxon>Bacilli</taxon>
        <taxon>Bacillales</taxon>
        <taxon>Bacillaceae</taxon>
        <taxon>Amphibacillus</taxon>
    </lineage>
</organism>
<evidence type="ECO:0000313" key="1">
    <source>
        <dbReference type="EMBL" id="BAM47403.1"/>
    </source>
</evidence>
<dbReference type="EMBL" id="AP012050">
    <property type="protein sequence ID" value="BAM47403.1"/>
    <property type="molecule type" value="Genomic_DNA"/>
</dbReference>
<accession>K0J7H1</accession>
<dbReference type="STRING" id="698758.AXY_12710"/>
<gene>
    <name evidence="1" type="ordered locus">AXY_12710</name>
</gene>